<evidence type="ECO:0000313" key="2">
    <source>
        <dbReference type="Proteomes" id="UP000092743"/>
    </source>
</evidence>
<evidence type="ECO:0000313" key="1">
    <source>
        <dbReference type="EMBL" id="ANS52170.1"/>
    </source>
</evidence>
<organism evidence="1 2">
    <name type="scientific">Bacillus thuringiensis</name>
    <dbReference type="NCBI Taxonomy" id="1428"/>
    <lineage>
        <taxon>Bacteria</taxon>
        <taxon>Bacillati</taxon>
        <taxon>Bacillota</taxon>
        <taxon>Bacilli</taxon>
        <taxon>Bacillales</taxon>
        <taxon>Bacillaceae</taxon>
        <taxon>Bacillus</taxon>
        <taxon>Bacillus cereus group</taxon>
    </lineage>
</organism>
<reference evidence="1 2" key="1">
    <citation type="submission" date="2016-04" db="EMBL/GenBank/DDBJ databases">
        <title>High quality genome of the nematocidal Bacillus thuringiensis MYBT18246.</title>
        <authorList>
            <person name="Hollensteiner J."/>
            <person name="Poehlein A."/>
            <person name="Sproeer C."/>
            <person name="Bunk B."/>
            <person name="Rosenstiel P."/>
            <person name="Schulenburg H."/>
            <person name="Liesegang H."/>
        </authorList>
    </citation>
    <scope>NUCLEOTIDE SEQUENCE [LARGE SCALE GENOMIC DNA]</scope>
    <source>
        <strain evidence="1 2">MYBT18246</strain>
        <plasmid evidence="1 2">p120416</plasmid>
    </source>
</reference>
<keyword evidence="1" id="KW-0614">Plasmid</keyword>
<geneLocation type="plasmid" evidence="1 2">
    <name>p120416</name>
</geneLocation>
<protein>
    <submittedName>
        <fullName evidence="1">Uncharacterized protein</fullName>
    </submittedName>
</protein>
<accession>A0A9W3X4A1</accession>
<dbReference type="AlphaFoldDB" id="A0A9W3X4A1"/>
<name>A0A9W3X4A1_BACTU</name>
<gene>
    <name evidence="1" type="ORF">BT246_68790</name>
</gene>
<dbReference type="EMBL" id="CP015354">
    <property type="protein sequence ID" value="ANS52170.1"/>
    <property type="molecule type" value="Genomic_DNA"/>
</dbReference>
<proteinExistence type="predicted"/>
<dbReference type="Proteomes" id="UP000092743">
    <property type="component" value="Plasmid p120416"/>
</dbReference>
<sequence>MKYVQDCEDQETYFFHDTTSSDFANLYRYRVRSPLVEDCIEGGIINDVEIISFTLDNERYNFTRYYLTSLIKFAFNIQRRLGYEETYYMPVEYGQNIYRRDYFEDTLALANSISDDMFYEAIDDIQNIYTHTQYMLKVCNLIEEGGFVRVYRSLNTIELAQVLRQIEIGGLNNPEFTFEIDTNILLSGQYSHSKLDAVYGHKLIKVCFKVPVEDIIMYPDFILTKYAKRAFPANSLKCENEILFVNRHPRGKMTFKTKDIYHINKEACYESIKKLNQNNGHLDIATKQYTSHYRYINDATYYLMMDAQFLILNSQLQDTLARLKPRLRKKVIKNLNGVQPRYM</sequence>
<dbReference type="RefSeq" id="WP_065486821.1">
    <property type="nucleotide sequence ID" value="NZ_CP015354.1"/>
</dbReference>